<feature type="transmembrane region" description="Helical" evidence="6">
    <location>
        <begin position="12"/>
        <end position="39"/>
    </location>
</feature>
<keyword evidence="4 6" id="KW-0472">Membrane</keyword>
<dbReference type="Pfam" id="PF08592">
    <property type="entry name" value="Anthrone_oxy"/>
    <property type="match status" value="1"/>
</dbReference>
<evidence type="ECO:0000256" key="5">
    <source>
        <dbReference type="ARBA" id="ARBA00034313"/>
    </source>
</evidence>
<dbReference type="InParanoid" id="W3X010"/>
<feature type="transmembrane region" description="Helical" evidence="6">
    <location>
        <begin position="60"/>
        <end position="81"/>
    </location>
</feature>
<dbReference type="KEGG" id="pfy:PFICI_09288"/>
<organism evidence="7 8">
    <name type="scientific">Pestalotiopsis fici (strain W106-1 / CGMCC3.15140)</name>
    <dbReference type="NCBI Taxonomy" id="1229662"/>
    <lineage>
        <taxon>Eukaryota</taxon>
        <taxon>Fungi</taxon>
        <taxon>Dikarya</taxon>
        <taxon>Ascomycota</taxon>
        <taxon>Pezizomycotina</taxon>
        <taxon>Sordariomycetes</taxon>
        <taxon>Xylariomycetidae</taxon>
        <taxon>Amphisphaeriales</taxon>
        <taxon>Sporocadaceae</taxon>
        <taxon>Pestalotiopsis</taxon>
    </lineage>
</organism>
<dbReference type="PANTHER" id="PTHR35042:SF1">
    <property type="entry name" value="DUF1772-DOMAIN-CONTAINING PROTEIN"/>
    <property type="match status" value="1"/>
</dbReference>
<dbReference type="AlphaFoldDB" id="W3X010"/>
<dbReference type="PANTHER" id="PTHR35042">
    <property type="entry name" value="ANTHRONE OXYGENASE ENCC"/>
    <property type="match status" value="1"/>
</dbReference>
<reference evidence="8" key="1">
    <citation type="journal article" date="2015" name="BMC Genomics">
        <title>Genomic and transcriptomic analysis of the endophytic fungus Pestalotiopsis fici reveals its lifestyle and high potential for synthesis of natural products.</title>
        <authorList>
            <person name="Wang X."/>
            <person name="Zhang X."/>
            <person name="Liu L."/>
            <person name="Xiang M."/>
            <person name="Wang W."/>
            <person name="Sun X."/>
            <person name="Che Y."/>
            <person name="Guo L."/>
            <person name="Liu G."/>
            <person name="Guo L."/>
            <person name="Wang C."/>
            <person name="Yin W.B."/>
            <person name="Stadler M."/>
            <person name="Zhang X."/>
            <person name="Liu X."/>
        </authorList>
    </citation>
    <scope>NUCLEOTIDE SEQUENCE [LARGE SCALE GENOMIC DNA]</scope>
    <source>
        <strain evidence="8">W106-1 / CGMCC3.15140</strain>
    </source>
</reference>
<comment type="subcellular location">
    <subcellularLocation>
        <location evidence="1">Membrane</location>
        <topology evidence="1">Multi-pass membrane protein</topology>
    </subcellularLocation>
</comment>
<evidence type="ECO:0000256" key="3">
    <source>
        <dbReference type="ARBA" id="ARBA00022989"/>
    </source>
</evidence>
<dbReference type="RefSeq" id="XP_007836060.1">
    <property type="nucleotide sequence ID" value="XM_007837869.1"/>
</dbReference>
<evidence type="ECO:0000256" key="2">
    <source>
        <dbReference type="ARBA" id="ARBA00022692"/>
    </source>
</evidence>
<dbReference type="Proteomes" id="UP000030651">
    <property type="component" value="Unassembled WGS sequence"/>
</dbReference>
<sequence>MTTLTSPLPLAATASIIASAWASGAGAAISFFTITPILQSSAPREVLLQQWHLAYNLGKSYMPPAAGAIAASYLGVAWTVAKHPAQYGGGSGEWRGFAAAAALMVGIVPFTLLFIMRTIRELEGLMIAGDAKDTDSNTRESDRDEVQAMEEARRLLTRWSRLNFARAMLPLIGTGFAVWNLSKVLSA</sequence>
<evidence type="ECO:0000313" key="8">
    <source>
        <dbReference type="Proteomes" id="UP000030651"/>
    </source>
</evidence>
<dbReference type="HOGENOM" id="CLU_105974_2_2_1"/>
<dbReference type="eggNOG" id="ENOG502SBMN">
    <property type="taxonomic scope" value="Eukaryota"/>
</dbReference>
<accession>W3X010</accession>
<proteinExistence type="inferred from homology"/>
<evidence type="ECO:0000256" key="1">
    <source>
        <dbReference type="ARBA" id="ARBA00004141"/>
    </source>
</evidence>
<dbReference type="OMA" id="MWPLAGF"/>
<feature type="transmembrane region" description="Helical" evidence="6">
    <location>
        <begin position="163"/>
        <end position="182"/>
    </location>
</feature>
<dbReference type="EMBL" id="KI912114">
    <property type="protein sequence ID" value="ETS79435.1"/>
    <property type="molecule type" value="Genomic_DNA"/>
</dbReference>
<dbReference type="OrthoDB" id="5954308at2759"/>
<comment type="similarity">
    <text evidence="5">Belongs to the anthrone oxygenase family.</text>
</comment>
<gene>
    <name evidence="7" type="ORF">PFICI_09288</name>
</gene>
<name>W3X010_PESFW</name>
<keyword evidence="3 6" id="KW-1133">Transmembrane helix</keyword>
<keyword evidence="2 6" id="KW-0812">Transmembrane</keyword>
<evidence type="ECO:0000256" key="6">
    <source>
        <dbReference type="SAM" id="Phobius"/>
    </source>
</evidence>
<evidence type="ECO:0008006" key="9">
    <source>
        <dbReference type="Google" id="ProtNLM"/>
    </source>
</evidence>
<dbReference type="GO" id="GO:0016020">
    <property type="term" value="C:membrane"/>
    <property type="evidence" value="ECO:0007669"/>
    <property type="project" value="UniProtKB-SubCell"/>
</dbReference>
<evidence type="ECO:0000313" key="7">
    <source>
        <dbReference type="EMBL" id="ETS79435.1"/>
    </source>
</evidence>
<protein>
    <recommendedName>
        <fullName evidence="9">DUF1772 domain-containing protein</fullName>
    </recommendedName>
</protein>
<keyword evidence="8" id="KW-1185">Reference proteome</keyword>
<dbReference type="InterPro" id="IPR013901">
    <property type="entry name" value="Anthrone_oxy"/>
</dbReference>
<evidence type="ECO:0000256" key="4">
    <source>
        <dbReference type="ARBA" id="ARBA00023136"/>
    </source>
</evidence>
<dbReference type="GeneID" id="19274301"/>
<feature type="transmembrane region" description="Helical" evidence="6">
    <location>
        <begin position="96"/>
        <end position="116"/>
    </location>
</feature>